<name>A0A9N7YNU6_PLEPL</name>
<gene>
    <name evidence="1" type="ORF">PLEPLA_LOCUS19055</name>
</gene>
<dbReference type="Proteomes" id="UP001153269">
    <property type="component" value="Unassembled WGS sequence"/>
</dbReference>
<dbReference type="AlphaFoldDB" id="A0A9N7YNU6"/>
<protein>
    <submittedName>
        <fullName evidence="1">Uncharacterized protein</fullName>
    </submittedName>
</protein>
<proteinExistence type="predicted"/>
<evidence type="ECO:0000313" key="1">
    <source>
        <dbReference type="EMBL" id="CAB1431059.1"/>
    </source>
</evidence>
<comment type="caution">
    <text evidence="1">The sequence shown here is derived from an EMBL/GenBank/DDBJ whole genome shotgun (WGS) entry which is preliminary data.</text>
</comment>
<keyword evidence="2" id="KW-1185">Reference proteome</keyword>
<organism evidence="1 2">
    <name type="scientific">Pleuronectes platessa</name>
    <name type="common">European plaice</name>
    <dbReference type="NCBI Taxonomy" id="8262"/>
    <lineage>
        <taxon>Eukaryota</taxon>
        <taxon>Metazoa</taxon>
        <taxon>Chordata</taxon>
        <taxon>Craniata</taxon>
        <taxon>Vertebrata</taxon>
        <taxon>Euteleostomi</taxon>
        <taxon>Actinopterygii</taxon>
        <taxon>Neopterygii</taxon>
        <taxon>Teleostei</taxon>
        <taxon>Neoteleostei</taxon>
        <taxon>Acanthomorphata</taxon>
        <taxon>Carangaria</taxon>
        <taxon>Pleuronectiformes</taxon>
        <taxon>Pleuronectoidei</taxon>
        <taxon>Pleuronectidae</taxon>
        <taxon>Pleuronectes</taxon>
    </lineage>
</organism>
<reference evidence="1" key="1">
    <citation type="submission" date="2020-03" db="EMBL/GenBank/DDBJ databases">
        <authorList>
            <person name="Weist P."/>
        </authorList>
    </citation>
    <scope>NUCLEOTIDE SEQUENCE</scope>
</reference>
<accession>A0A9N7YNU6</accession>
<evidence type="ECO:0000313" key="2">
    <source>
        <dbReference type="Proteomes" id="UP001153269"/>
    </source>
</evidence>
<dbReference type="EMBL" id="CADEAL010001302">
    <property type="protein sequence ID" value="CAB1431059.1"/>
    <property type="molecule type" value="Genomic_DNA"/>
</dbReference>
<sequence>MVVDDEQCWSQRAEGRVGASSFNMTTHDQSYCNISFQLSTSFISRPDKEVELCTFSLAPDQFPFAPQIKPPEGPVLTLCKPLTSEPDVMKCDVPSVVPKKPIFPVLH</sequence>